<feature type="region of interest" description="Disordered" evidence="1">
    <location>
        <begin position="1"/>
        <end position="23"/>
    </location>
</feature>
<feature type="region of interest" description="Disordered" evidence="1">
    <location>
        <begin position="72"/>
        <end position="123"/>
    </location>
</feature>
<dbReference type="EMBL" id="JAINUG010000146">
    <property type="protein sequence ID" value="KAJ8392418.1"/>
    <property type="molecule type" value="Genomic_DNA"/>
</dbReference>
<evidence type="ECO:0000313" key="3">
    <source>
        <dbReference type="Proteomes" id="UP001221898"/>
    </source>
</evidence>
<keyword evidence="3" id="KW-1185">Reference proteome</keyword>
<sequence length="223" mass="23958">MEDFKEQISSTTPTIDELRHGSEYGMGDTNKLFDDAASYLLDNKAPATRDPMVDEDDILDLAGGARDAIERHKATLPRFEDPPKYSYTDLASRDAEPTAPEPGPDRWVTGRFGDPTEEPKTKTMDAFADTETPKAEPRIPAKDSYSPGTESPCDVIVWLLCCPPLFLRAKVTVTVDCISPSDAPSSAVLRVVVTVSQCCRGSSGGFSEGASASTSAGHLTPAL</sequence>
<reference evidence="2" key="1">
    <citation type="journal article" date="2023" name="Science">
        <title>Genome structures resolve the early diversification of teleost fishes.</title>
        <authorList>
            <person name="Parey E."/>
            <person name="Louis A."/>
            <person name="Montfort J."/>
            <person name="Bouchez O."/>
            <person name="Roques C."/>
            <person name="Iampietro C."/>
            <person name="Lluch J."/>
            <person name="Castinel A."/>
            <person name="Donnadieu C."/>
            <person name="Desvignes T."/>
            <person name="Floi Bucao C."/>
            <person name="Jouanno E."/>
            <person name="Wen M."/>
            <person name="Mejri S."/>
            <person name="Dirks R."/>
            <person name="Jansen H."/>
            <person name="Henkel C."/>
            <person name="Chen W.J."/>
            <person name="Zahm M."/>
            <person name="Cabau C."/>
            <person name="Klopp C."/>
            <person name="Thompson A.W."/>
            <person name="Robinson-Rechavi M."/>
            <person name="Braasch I."/>
            <person name="Lecointre G."/>
            <person name="Bobe J."/>
            <person name="Postlethwait J.H."/>
            <person name="Berthelot C."/>
            <person name="Roest Crollius H."/>
            <person name="Guiguen Y."/>
        </authorList>
    </citation>
    <scope>NUCLEOTIDE SEQUENCE</scope>
    <source>
        <strain evidence="2">NC1722</strain>
    </source>
</reference>
<proteinExistence type="predicted"/>
<name>A0AAD7RYA2_9TELE</name>
<dbReference type="AlphaFoldDB" id="A0AAD7RYA2"/>
<feature type="compositionally biased region" description="Basic and acidic residues" evidence="1">
    <location>
        <begin position="72"/>
        <end position="83"/>
    </location>
</feature>
<feature type="region of interest" description="Disordered" evidence="1">
    <location>
        <begin position="203"/>
        <end position="223"/>
    </location>
</feature>
<feature type="compositionally biased region" description="Low complexity" evidence="1">
    <location>
        <begin position="208"/>
        <end position="217"/>
    </location>
</feature>
<comment type="caution">
    <text evidence="2">The sequence shown here is derived from an EMBL/GenBank/DDBJ whole genome shotgun (WGS) entry which is preliminary data.</text>
</comment>
<evidence type="ECO:0000256" key="1">
    <source>
        <dbReference type="SAM" id="MobiDB-lite"/>
    </source>
</evidence>
<dbReference type="Proteomes" id="UP001221898">
    <property type="component" value="Unassembled WGS sequence"/>
</dbReference>
<evidence type="ECO:0000313" key="2">
    <source>
        <dbReference type="EMBL" id="KAJ8392418.1"/>
    </source>
</evidence>
<protein>
    <submittedName>
        <fullName evidence="2">Uncharacterized protein</fullName>
    </submittedName>
</protein>
<organism evidence="2 3">
    <name type="scientific">Aldrovandia affinis</name>
    <dbReference type="NCBI Taxonomy" id="143900"/>
    <lineage>
        <taxon>Eukaryota</taxon>
        <taxon>Metazoa</taxon>
        <taxon>Chordata</taxon>
        <taxon>Craniata</taxon>
        <taxon>Vertebrata</taxon>
        <taxon>Euteleostomi</taxon>
        <taxon>Actinopterygii</taxon>
        <taxon>Neopterygii</taxon>
        <taxon>Teleostei</taxon>
        <taxon>Notacanthiformes</taxon>
        <taxon>Halosauridae</taxon>
        <taxon>Aldrovandia</taxon>
    </lineage>
</organism>
<accession>A0AAD7RYA2</accession>
<gene>
    <name evidence="2" type="ORF">AAFF_G00075430</name>
</gene>